<dbReference type="InterPro" id="IPR029058">
    <property type="entry name" value="AB_hydrolase_fold"/>
</dbReference>
<dbReference type="Pfam" id="PF12697">
    <property type="entry name" value="Abhydrolase_6"/>
    <property type="match status" value="1"/>
</dbReference>
<dbReference type="InterPro" id="IPR000639">
    <property type="entry name" value="Epox_hydrolase-like"/>
</dbReference>
<dbReference type="SUPFAM" id="SSF53474">
    <property type="entry name" value="alpha/beta-Hydrolases"/>
    <property type="match status" value="1"/>
</dbReference>
<dbReference type="InterPro" id="IPR000073">
    <property type="entry name" value="AB_hydrolase_1"/>
</dbReference>
<dbReference type="PANTHER" id="PTHR43139:SF59">
    <property type="entry name" value="ALPHA_BETA-HYDROLASES SUPERFAMILY PROTEIN"/>
    <property type="match status" value="1"/>
</dbReference>
<dbReference type="InterPro" id="IPR052370">
    <property type="entry name" value="Meta-cleavage_hydrolase"/>
</dbReference>
<sequence length="317" mass="36152">MAKCFSFVESKNWCHRSAFAKSGLQSTITDLKDGTFIHCWVPKTKKESKPSLLLIHGLGANAMWQWGEFIRLLVPYFNLYVPDLVFFGDSYTTRPERTESFQAECLMRVMEANSVRRLSLVGLSYGGFVGYRMAAHYGDVVEKVVLCASGVCMEEKDLSEGVFRVSDLDEAARILVPETPEKLRELVGYTFFKPPPMGLIPSCFLSDFVDAMCTECVEEKRELVKSIPKSRRLSDLPKIHQPTLIIWGEHDQVFPLELAHRLKGHLGENAELVVIKNAGHAFNVEKPKEFYKHLKRFLVDSQQTPTNTQSPKHRRHK</sequence>
<organism evidence="2 3">
    <name type="scientific">Rhamnella rubrinervis</name>
    <dbReference type="NCBI Taxonomy" id="2594499"/>
    <lineage>
        <taxon>Eukaryota</taxon>
        <taxon>Viridiplantae</taxon>
        <taxon>Streptophyta</taxon>
        <taxon>Embryophyta</taxon>
        <taxon>Tracheophyta</taxon>
        <taxon>Spermatophyta</taxon>
        <taxon>Magnoliopsida</taxon>
        <taxon>eudicotyledons</taxon>
        <taxon>Gunneridae</taxon>
        <taxon>Pentapetalae</taxon>
        <taxon>rosids</taxon>
        <taxon>fabids</taxon>
        <taxon>Rosales</taxon>
        <taxon>Rhamnaceae</taxon>
        <taxon>rhamnoid group</taxon>
        <taxon>Rhamneae</taxon>
        <taxon>Rhamnella</taxon>
    </lineage>
</organism>
<proteinExistence type="predicted"/>
<dbReference type="Gene3D" id="3.40.50.1820">
    <property type="entry name" value="alpha/beta hydrolase"/>
    <property type="match status" value="1"/>
</dbReference>
<gene>
    <name evidence="2" type="ORF">FNV43_RR11012</name>
</gene>
<dbReference type="GO" id="GO:0003824">
    <property type="term" value="F:catalytic activity"/>
    <property type="evidence" value="ECO:0007669"/>
    <property type="project" value="InterPro"/>
</dbReference>
<feature type="domain" description="AB hydrolase-1" evidence="1">
    <location>
        <begin position="52"/>
        <end position="291"/>
    </location>
</feature>
<dbReference type="PRINTS" id="PR00412">
    <property type="entry name" value="EPOXHYDRLASE"/>
</dbReference>
<dbReference type="OrthoDB" id="6431331at2759"/>
<dbReference type="AlphaFoldDB" id="A0A8K0MHG1"/>
<name>A0A8K0MHG1_9ROSA</name>
<reference evidence="2" key="1">
    <citation type="submission" date="2020-03" db="EMBL/GenBank/DDBJ databases">
        <title>A high-quality chromosome-level genome assembly of a woody plant with both climbing and erect habits, Rhamnella rubrinervis.</title>
        <authorList>
            <person name="Lu Z."/>
            <person name="Yang Y."/>
            <person name="Zhu X."/>
            <person name="Sun Y."/>
        </authorList>
    </citation>
    <scope>NUCLEOTIDE SEQUENCE</scope>
    <source>
        <strain evidence="2">BYM</strain>
        <tissue evidence="2">Leaf</tissue>
    </source>
</reference>
<dbReference type="PRINTS" id="PR00111">
    <property type="entry name" value="ABHYDROLASE"/>
</dbReference>
<evidence type="ECO:0000313" key="3">
    <source>
        <dbReference type="Proteomes" id="UP000796880"/>
    </source>
</evidence>
<dbReference type="EMBL" id="VOIH02000005">
    <property type="protein sequence ID" value="KAF3445835.1"/>
    <property type="molecule type" value="Genomic_DNA"/>
</dbReference>
<accession>A0A8K0MHG1</accession>
<comment type="caution">
    <text evidence="2">The sequence shown here is derived from an EMBL/GenBank/DDBJ whole genome shotgun (WGS) entry which is preliminary data.</text>
</comment>
<evidence type="ECO:0000259" key="1">
    <source>
        <dbReference type="Pfam" id="PF12697"/>
    </source>
</evidence>
<dbReference type="PANTHER" id="PTHR43139">
    <property type="entry name" value="SI:DKEY-122A22.2"/>
    <property type="match status" value="1"/>
</dbReference>
<dbReference type="Proteomes" id="UP000796880">
    <property type="component" value="Unassembled WGS sequence"/>
</dbReference>
<keyword evidence="3" id="KW-1185">Reference proteome</keyword>
<evidence type="ECO:0000313" key="2">
    <source>
        <dbReference type="EMBL" id="KAF3445835.1"/>
    </source>
</evidence>
<protein>
    <recommendedName>
        <fullName evidence="1">AB hydrolase-1 domain-containing protein</fullName>
    </recommendedName>
</protein>